<dbReference type="VEuPathDB" id="ToxoDB:cyc_05941"/>
<comment type="caution">
    <text evidence="2">The sequence shown here is derived from an EMBL/GenBank/DDBJ whole genome shotgun (WGS) entry which is preliminary data.</text>
</comment>
<proteinExistence type="predicted"/>
<feature type="region of interest" description="Disordered" evidence="1">
    <location>
        <begin position="474"/>
        <end position="497"/>
    </location>
</feature>
<reference evidence="2 3" key="1">
    <citation type="journal article" date="2016" name="BMC Genomics">
        <title>Comparative genomics reveals Cyclospora cayetanensis possesses coccidia-like metabolism and invasion components but unique surface antigens.</title>
        <authorList>
            <person name="Liu S."/>
            <person name="Wang L."/>
            <person name="Zheng H."/>
            <person name="Xu Z."/>
            <person name="Roellig D.M."/>
            <person name="Li N."/>
            <person name="Frace M.A."/>
            <person name="Tang K."/>
            <person name="Arrowood M.J."/>
            <person name="Moss D.M."/>
            <person name="Zhang L."/>
            <person name="Feng Y."/>
            <person name="Xiao L."/>
        </authorList>
    </citation>
    <scope>NUCLEOTIDE SEQUENCE [LARGE SCALE GENOMIC DNA]</scope>
    <source>
        <strain evidence="2 3">CHN_HEN01</strain>
    </source>
</reference>
<keyword evidence="3" id="KW-1185">Reference proteome</keyword>
<dbReference type="InParanoid" id="A0A1D3D6M3"/>
<organism evidence="2 3">
    <name type="scientific">Cyclospora cayetanensis</name>
    <dbReference type="NCBI Taxonomy" id="88456"/>
    <lineage>
        <taxon>Eukaryota</taxon>
        <taxon>Sar</taxon>
        <taxon>Alveolata</taxon>
        <taxon>Apicomplexa</taxon>
        <taxon>Conoidasida</taxon>
        <taxon>Coccidia</taxon>
        <taxon>Eucoccidiorida</taxon>
        <taxon>Eimeriorina</taxon>
        <taxon>Eimeriidae</taxon>
        <taxon>Cyclospora</taxon>
    </lineage>
</organism>
<evidence type="ECO:0000256" key="1">
    <source>
        <dbReference type="SAM" id="MobiDB-lite"/>
    </source>
</evidence>
<evidence type="ECO:0000313" key="3">
    <source>
        <dbReference type="Proteomes" id="UP000095192"/>
    </source>
</evidence>
<name>A0A1D3D6M3_9EIME</name>
<dbReference type="EMBL" id="JROU02000519">
    <property type="protein sequence ID" value="OEH79077.1"/>
    <property type="molecule type" value="Genomic_DNA"/>
</dbReference>
<dbReference type="VEuPathDB" id="ToxoDB:LOC34621714"/>
<feature type="compositionally biased region" description="Polar residues" evidence="1">
    <location>
        <begin position="434"/>
        <end position="443"/>
    </location>
</feature>
<feature type="region of interest" description="Disordered" evidence="1">
    <location>
        <begin position="415"/>
        <end position="443"/>
    </location>
</feature>
<dbReference type="Proteomes" id="UP000095192">
    <property type="component" value="Unassembled WGS sequence"/>
</dbReference>
<feature type="region of interest" description="Disordered" evidence="1">
    <location>
        <begin position="387"/>
        <end position="406"/>
    </location>
</feature>
<sequence>MSGYASEASYAEPMLLWMAAIFHVSISLAEGIGTAGVGMSQALTEKDDAFKEVLRSDSKIHASVGDSPPSTNFAEYLQLLASRGGTSLQAGAATEESAQVTAVQKFVSQMKLLISLSNRISLEEPARYCAEDKEGTSFCMVLKEYAASLQSYTDVDCVPRRLVMEQSSKSKSQHSVLLQQTAVKAPVRHGPEEDPSQQKLNGSSDVWAHDLNTQVQQLWEQNKQKLREAGLQGDLENIKDTATTLYKTTAVLNDILIEAINGMAADRGGAERLVTAAMLKLTDLDVLVRHTARRKAEMSVSMDKDSADVDKQLKAEMSSNEYGNLTRDQQSAVVDRVLSVINNSANVQLQVHATNFRGGMGGVSAPPQPQPRYVYRFGPMGMEASGGAARISSGPTGLEKASPEVEHEISMPSVEHLRPPPRMTGAAEVGATSRAPSTPKSPIAQFTSGTPSPFASWSPDAYQRNVGGLTGAELSGVPLAGSRSQRPQGPEGFGSQTTVSAFAPQHRMTSLRLARCESTGVAEESHIALLRYENVAAESKNRGGASKRVFVGARAAMAVENIVAHHIQELKRPPIVLFTSDEDIEDHVKRLWEHEKRKLSAENDPAPSFNQLVSTGCASASSDLRRRFWDAWKDRGLFSAIEADAILSERLRKRVEILAKQDMLPVMPQSLDKIIGGPLQETLANTLHEEKLVNDASVKPQVLASFVFSADHSLMKLDAMLKKAMGYAIAYFKLGIAGQQLRGIDSDEKSNLQNKLKTLLPIFEPYAATKPKKDLFQISFTGDMLEYLTAISRFTNVLISDESTKDTMNLLIHTWIQARAVHMAAEGFKPSASKKGSARSTSLAAIFSKLWFESSSSASVEGQQLKPFGSAIVSAGLQIAFFLHTITEEYRASVLKRMGAAIMSFFASFLNRSRKASLPSSWAVLQQRAAPQQKVNLRQYQGVLTVTEQLSQMFRERFLKHLYLEDGPDVLQAFYIVIQALVGLWMNPFNEPFDLASPRIASAKKLLYYFLFFHPLGSLIDTGKVVDVKDAARQTITDRALYLTRGSLKSIGRGHLVATLNHLMATYVDPITIVKVALDLSQRCKGALQSPRGDTAVEGNVYSAGDYGKRAQTKHDIDTEQPHVRFLELEQALEPEKIDKTKGTSADLSVLQQVLSSKLVVDLWCQKYKETLLHKMAAFNPKSTAADIQKQMDKVLESVSEISISTKLQASNWVISFKCLWMSGNRNQDAFKAERARMANYAIYHPSSAKHATAFSISTATCWNDDSAFATRYVADSAFLFAHYHQKTEAHRVTRNFNNPHAFWFKSRKLDIIGGLSCFLSLGTKHQNGTDGKT</sequence>
<protein>
    <submittedName>
        <fullName evidence="2">Rhoptry neck protein RON5</fullName>
    </submittedName>
</protein>
<gene>
    <name evidence="2" type="ORF">cyc_05941</name>
</gene>
<accession>A0A1D3D6M3</accession>
<evidence type="ECO:0000313" key="2">
    <source>
        <dbReference type="EMBL" id="OEH79077.1"/>
    </source>
</evidence>